<dbReference type="EMBL" id="NRSZ01001167">
    <property type="protein sequence ID" value="PNY22940.1"/>
    <property type="molecule type" value="Genomic_DNA"/>
</dbReference>
<feature type="compositionally biased region" description="Low complexity" evidence="1">
    <location>
        <begin position="72"/>
        <end position="102"/>
    </location>
</feature>
<dbReference type="Proteomes" id="UP000236621">
    <property type="component" value="Unassembled WGS sequence"/>
</dbReference>
<comment type="caution">
    <text evidence="2">The sequence shown here is derived from an EMBL/GenBank/DDBJ whole genome shotgun (WGS) entry which is preliminary data.</text>
</comment>
<sequence>MEQRSSFALPDTAYHSFNDIELLEPPSPPNGRDSTRHDATPRPAGPLSDQEQAFIGVKLQRQDSGYESHTASPRTSTSQPRPSHLAQHISNGSSTGIGSSPRPRTRPSTRRSTTSYPQPASQPLYQLRIGAGPKPAGYFQFPTPDLVELTETTPHQESAPLPPQTTHYWTSDSTRRLEYAAIDAASRGVKGWVRRHLVPDCISPRHVAFDDDTGSVRRYRLDLEDEQHEKAACGSTGQRRKGWHLWSLRKSRTL</sequence>
<dbReference type="AlphaFoldDB" id="A0A2K3Q5S4"/>
<gene>
    <name evidence="2" type="ORF">TCAP_07032</name>
</gene>
<evidence type="ECO:0000313" key="2">
    <source>
        <dbReference type="EMBL" id="PNY22940.1"/>
    </source>
</evidence>
<evidence type="ECO:0000256" key="1">
    <source>
        <dbReference type="SAM" id="MobiDB-lite"/>
    </source>
</evidence>
<proteinExistence type="predicted"/>
<evidence type="ECO:0000313" key="3">
    <source>
        <dbReference type="Proteomes" id="UP000236621"/>
    </source>
</evidence>
<accession>A0A2K3Q5S4</accession>
<protein>
    <submittedName>
        <fullName evidence="2">Uncharacterized protein</fullName>
    </submittedName>
</protein>
<feature type="region of interest" description="Disordered" evidence="1">
    <location>
        <begin position="1"/>
        <end position="125"/>
    </location>
</feature>
<dbReference type="OrthoDB" id="5366332at2759"/>
<keyword evidence="3" id="KW-1185">Reference proteome</keyword>
<organism evidence="2 3">
    <name type="scientific">Tolypocladium capitatum</name>
    <dbReference type="NCBI Taxonomy" id="45235"/>
    <lineage>
        <taxon>Eukaryota</taxon>
        <taxon>Fungi</taxon>
        <taxon>Dikarya</taxon>
        <taxon>Ascomycota</taxon>
        <taxon>Pezizomycotina</taxon>
        <taxon>Sordariomycetes</taxon>
        <taxon>Hypocreomycetidae</taxon>
        <taxon>Hypocreales</taxon>
        <taxon>Ophiocordycipitaceae</taxon>
        <taxon>Tolypocladium</taxon>
    </lineage>
</organism>
<reference evidence="2 3" key="1">
    <citation type="submission" date="2017-08" db="EMBL/GenBank/DDBJ databases">
        <title>Harnessing the power of phylogenomics to disentangle the directionality and signatures of interkingdom host jumping in the parasitic fungal genus Tolypocladium.</title>
        <authorList>
            <person name="Quandt C.A."/>
            <person name="Patterson W."/>
            <person name="Spatafora J.W."/>
        </authorList>
    </citation>
    <scope>NUCLEOTIDE SEQUENCE [LARGE SCALE GENOMIC DNA]</scope>
    <source>
        <strain evidence="2 3">CBS 113982</strain>
    </source>
</reference>
<name>A0A2K3Q5S4_9HYPO</name>